<proteinExistence type="predicted"/>
<dbReference type="Proteomes" id="UP000615446">
    <property type="component" value="Unassembled WGS sequence"/>
</dbReference>
<dbReference type="AlphaFoldDB" id="A0A2Z6QKW4"/>
<reference evidence="2" key="2">
    <citation type="submission" date="2019-10" db="EMBL/GenBank/DDBJ databases">
        <title>Conservation and host-specific expression of non-tandemly repeated heterogenous ribosome RNA gene in arbuscular mycorrhizal fungi.</title>
        <authorList>
            <person name="Maeda T."/>
            <person name="Kobayashi Y."/>
            <person name="Nakagawa T."/>
            <person name="Ezawa T."/>
            <person name="Yamaguchi K."/>
            <person name="Bino T."/>
            <person name="Nishimoto Y."/>
            <person name="Shigenobu S."/>
            <person name="Kawaguchi M."/>
        </authorList>
    </citation>
    <scope>NUCLEOTIDE SEQUENCE</scope>
    <source>
        <strain evidence="2">HR1</strain>
    </source>
</reference>
<accession>A0A2Z6QKW4</accession>
<reference evidence="1 3" key="1">
    <citation type="submission" date="2017-11" db="EMBL/GenBank/DDBJ databases">
        <title>The genome of Rhizophagus clarus HR1 reveals common genetic basis of auxotrophy among arbuscular mycorrhizal fungi.</title>
        <authorList>
            <person name="Kobayashi Y."/>
        </authorList>
    </citation>
    <scope>NUCLEOTIDE SEQUENCE [LARGE SCALE GENOMIC DNA]</scope>
    <source>
        <strain evidence="1 3">HR1</strain>
    </source>
</reference>
<dbReference type="EMBL" id="BEXD01000859">
    <property type="protein sequence ID" value="GBB90680.1"/>
    <property type="molecule type" value="Genomic_DNA"/>
</dbReference>
<name>A0A2Z6QKW4_9GLOM</name>
<keyword evidence="3" id="KW-1185">Reference proteome</keyword>
<gene>
    <name evidence="2" type="ORF">RCL2_001331800</name>
    <name evidence="1" type="ORF">RclHR1_17710002</name>
</gene>
<dbReference type="Proteomes" id="UP000247702">
    <property type="component" value="Unassembled WGS sequence"/>
</dbReference>
<comment type="caution">
    <text evidence="1">The sequence shown here is derived from an EMBL/GenBank/DDBJ whole genome shotgun (WGS) entry which is preliminary data.</text>
</comment>
<sequence>MVSTLFRLQHASFTSTSPDLTLPGHTPLYSCMSPKTFKACLKVLRKRHLYYLSQLITPTGSHLISWAAYRTAYIAQLVDKRSRSLPHK</sequence>
<dbReference type="EMBL" id="BLAL01000160">
    <property type="protein sequence ID" value="GES86255.1"/>
    <property type="molecule type" value="Genomic_DNA"/>
</dbReference>
<evidence type="ECO:0000313" key="2">
    <source>
        <dbReference type="EMBL" id="GES86255.1"/>
    </source>
</evidence>
<evidence type="ECO:0000313" key="1">
    <source>
        <dbReference type="EMBL" id="GBB90680.1"/>
    </source>
</evidence>
<protein>
    <submittedName>
        <fullName evidence="1">Uncharacterized protein</fullName>
    </submittedName>
</protein>
<organism evidence="1 3">
    <name type="scientific">Rhizophagus clarus</name>
    <dbReference type="NCBI Taxonomy" id="94130"/>
    <lineage>
        <taxon>Eukaryota</taxon>
        <taxon>Fungi</taxon>
        <taxon>Fungi incertae sedis</taxon>
        <taxon>Mucoromycota</taxon>
        <taxon>Glomeromycotina</taxon>
        <taxon>Glomeromycetes</taxon>
        <taxon>Glomerales</taxon>
        <taxon>Glomeraceae</taxon>
        <taxon>Rhizophagus</taxon>
    </lineage>
</organism>
<evidence type="ECO:0000313" key="3">
    <source>
        <dbReference type="Proteomes" id="UP000247702"/>
    </source>
</evidence>